<protein>
    <submittedName>
        <fullName evidence="2">Uncharacterized protein</fullName>
    </submittedName>
</protein>
<dbReference type="EMBL" id="EQ974090">
    <property type="protein sequence ID" value="EEF34045.1"/>
    <property type="molecule type" value="Genomic_DNA"/>
</dbReference>
<dbReference type="InParanoid" id="B9SQV4"/>
<dbReference type="PANTHER" id="PTHR47830">
    <property type="entry name" value="OS11G0534100 PROTEIN"/>
    <property type="match status" value="1"/>
</dbReference>
<feature type="transmembrane region" description="Helical" evidence="1">
    <location>
        <begin position="114"/>
        <end position="138"/>
    </location>
</feature>
<keyword evidence="1" id="KW-0812">Transmembrane</keyword>
<dbReference type="eggNOG" id="ENOG502QSGX">
    <property type="taxonomic scope" value="Eukaryota"/>
</dbReference>
<evidence type="ECO:0000313" key="2">
    <source>
        <dbReference type="EMBL" id="EEF34045.1"/>
    </source>
</evidence>
<sequence>MASMATHFTATLFLLPIGLRRLYCSTSHFLKNPSLFRSKSWYLSDPKWKNLDLFILTIALPVASFSEVFIFLTFNGRPTYHFSFLQQALITVLMDNENAVLKCDLEEDGLRGVALVNLLFIGHAIGVLLVSLGMFAILSSHRNSRHGETSGPLLAGLESDSTLMRTPPEFELE</sequence>
<keyword evidence="1" id="KW-1133">Transmembrane helix</keyword>
<evidence type="ECO:0000313" key="3">
    <source>
        <dbReference type="Proteomes" id="UP000008311"/>
    </source>
</evidence>
<name>B9SQV4_RICCO</name>
<dbReference type="PANTHER" id="PTHR47830:SF2">
    <property type="entry name" value="PROTEIN, PUTATIVE-RELATED"/>
    <property type="match status" value="1"/>
</dbReference>
<reference evidence="3" key="1">
    <citation type="journal article" date="2010" name="Nat. Biotechnol.">
        <title>Draft genome sequence of the oilseed species Ricinus communis.</title>
        <authorList>
            <person name="Chan A.P."/>
            <person name="Crabtree J."/>
            <person name="Zhao Q."/>
            <person name="Lorenzi H."/>
            <person name="Orvis J."/>
            <person name="Puiu D."/>
            <person name="Melake-Berhan A."/>
            <person name="Jones K.M."/>
            <person name="Redman J."/>
            <person name="Chen G."/>
            <person name="Cahoon E.B."/>
            <person name="Gedil M."/>
            <person name="Stanke M."/>
            <person name="Haas B.J."/>
            <person name="Wortman J.R."/>
            <person name="Fraser-Liggett C.M."/>
            <person name="Ravel J."/>
            <person name="Rabinowicz P.D."/>
        </authorList>
    </citation>
    <scope>NUCLEOTIDE SEQUENCE [LARGE SCALE GENOMIC DNA]</scope>
    <source>
        <strain evidence="3">cv. Hale</strain>
    </source>
</reference>
<evidence type="ECO:0000256" key="1">
    <source>
        <dbReference type="SAM" id="Phobius"/>
    </source>
</evidence>
<dbReference type="Proteomes" id="UP000008311">
    <property type="component" value="Unassembled WGS sequence"/>
</dbReference>
<gene>
    <name evidence="2" type="ORF">RCOM_1217900</name>
</gene>
<keyword evidence="1" id="KW-0472">Membrane</keyword>
<proteinExistence type="predicted"/>
<keyword evidence="3" id="KW-1185">Reference proteome</keyword>
<organism evidence="2 3">
    <name type="scientific">Ricinus communis</name>
    <name type="common">Castor bean</name>
    <dbReference type="NCBI Taxonomy" id="3988"/>
    <lineage>
        <taxon>Eukaryota</taxon>
        <taxon>Viridiplantae</taxon>
        <taxon>Streptophyta</taxon>
        <taxon>Embryophyta</taxon>
        <taxon>Tracheophyta</taxon>
        <taxon>Spermatophyta</taxon>
        <taxon>Magnoliopsida</taxon>
        <taxon>eudicotyledons</taxon>
        <taxon>Gunneridae</taxon>
        <taxon>Pentapetalae</taxon>
        <taxon>rosids</taxon>
        <taxon>fabids</taxon>
        <taxon>Malpighiales</taxon>
        <taxon>Euphorbiaceae</taxon>
        <taxon>Acalyphoideae</taxon>
        <taxon>Acalypheae</taxon>
        <taxon>Ricinus</taxon>
    </lineage>
</organism>
<feature type="transmembrane region" description="Helical" evidence="1">
    <location>
        <begin position="53"/>
        <end position="72"/>
    </location>
</feature>
<dbReference type="AlphaFoldDB" id="B9SQV4"/>
<accession>B9SQV4</accession>